<dbReference type="PANTHER" id="PTHR43179:SF12">
    <property type="entry name" value="GALACTOFURANOSYLTRANSFERASE GLFT2"/>
    <property type="match status" value="1"/>
</dbReference>
<accession>A0A246F727</accession>
<dbReference type="RefSeq" id="WP_088420003.1">
    <property type="nucleotide sequence ID" value="NZ_NJBA01000007.1"/>
</dbReference>
<dbReference type="Gene3D" id="3.90.550.10">
    <property type="entry name" value="Spore Coat Polysaccharide Biosynthesis Protein SpsA, Chain A"/>
    <property type="match status" value="1"/>
</dbReference>
<keyword evidence="2" id="KW-0997">Cell inner membrane</keyword>
<evidence type="ECO:0000256" key="1">
    <source>
        <dbReference type="ARBA" id="ARBA00006739"/>
    </source>
</evidence>
<dbReference type="PANTHER" id="PTHR43179">
    <property type="entry name" value="RHAMNOSYLTRANSFERASE WBBL"/>
    <property type="match status" value="1"/>
</dbReference>
<sequence>MTGSTVLVTLTYGDRLQYLEELLARAFREPEITRAIVVSNASVAELDQLFRLWPNRVQVIELDSNTGSANGYAVGIEAALHTGCDFIWLMDDDNAPTPGSFPLLKQRLIDCALRHGADNTAVLGFRPTHQADVASGVPTRFIAPPRSSYFGFHVRQLPYKLWRRTPWGRPKPRPVQPLLELPFAYYGGLLGHADLFRRIGLPRRDLVLYADDTEYTFRIGALGGHLYLVPEAGLDDLENSWNIKARTSNIYETYLLGSSDLRAYYAARNQAWFDKNLWVTSPLMYRFNRWVFIRLLHFFARRHQRESRLALLLQAIRDGEAGALGMNRTYPL</sequence>
<keyword evidence="2" id="KW-0472">Membrane</keyword>
<organism evidence="6 7">
    <name type="scientific">Pseudomonas nitroreducens</name>
    <dbReference type="NCBI Taxonomy" id="46680"/>
    <lineage>
        <taxon>Bacteria</taxon>
        <taxon>Pseudomonadati</taxon>
        <taxon>Pseudomonadota</taxon>
        <taxon>Gammaproteobacteria</taxon>
        <taxon>Pseudomonadales</taxon>
        <taxon>Pseudomonadaceae</taxon>
        <taxon>Pseudomonas</taxon>
    </lineage>
</organism>
<evidence type="ECO:0000256" key="4">
    <source>
        <dbReference type="ARBA" id="ARBA00022679"/>
    </source>
</evidence>
<dbReference type="SUPFAM" id="SSF53448">
    <property type="entry name" value="Nucleotide-diphospho-sugar transferases"/>
    <property type="match status" value="1"/>
</dbReference>
<evidence type="ECO:0000313" key="7">
    <source>
        <dbReference type="Proteomes" id="UP000198145"/>
    </source>
</evidence>
<dbReference type="InterPro" id="IPR001173">
    <property type="entry name" value="Glyco_trans_2-like"/>
</dbReference>
<dbReference type="Pfam" id="PF00535">
    <property type="entry name" value="Glycos_transf_2"/>
    <property type="match status" value="1"/>
</dbReference>
<evidence type="ECO:0000256" key="3">
    <source>
        <dbReference type="ARBA" id="ARBA00022676"/>
    </source>
</evidence>
<dbReference type="EMBL" id="NJBA01000007">
    <property type="protein sequence ID" value="OWP49018.1"/>
    <property type="molecule type" value="Genomic_DNA"/>
</dbReference>
<comment type="caution">
    <text evidence="6">The sequence shown here is derived from an EMBL/GenBank/DDBJ whole genome shotgun (WGS) entry which is preliminary data.</text>
</comment>
<proteinExistence type="inferred from homology"/>
<evidence type="ECO:0000259" key="5">
    <source>
        <dbReference type="Pfam" id="PF00535"/>
    </source>
</evidence>
<name>A0A246F727_PSENT</name>
<keyword evidence="4 6" id="KW-0808">Transferase</keyword>
<reference evidence="6 7" key="1">
    <citation type="submission" date="2017-06" db="EMBL/GenBank/DDBJ databases">
        <title>Draft genome of Pseudomonas nitroreducens DF05.</title>
        <authorList>
            <person name="Iyer R."/>
        </authorList>
    </citation>
    <scope>NUCLEOTIDE SEQUENCE [LARGE SCALE GENOMIC DNA]</scope>
    <source>
        <strain evidence="6 7">DF05</strain>
    </source>
</reference>
<feature type="domain" description="Glycosyltransferase 2-like" evidence="5">
    <location>
        <begin position="10"/>
        <end position="108"/>
    </location>
</feature>
<keyword evidence="2" id="KW-1003">Cell membrane</keyword>
<dbReference type="eggNOG" id="COG1216">
    <property type="taxonomic scope" value="Bacteria"/>
</dbReference>
<protein>
    <submittedName>
        <fullName evidence="6">Glycosyl transferase family 2</fullName>
    </submittedName>
</protein>
<dbReference type="STRING" id="46680.GCA_000807755_06910"/>
<evidence type="ECO:0000313" key="6">
    <source>
        <dbReference type="EMBL" id="OWP49018.1"/>
    </source>
</evidence>
<keyword evidence="3" id="KW-0328">Glycosyltransferase</keyword>
<dbReference type="Proteomes" id="UP000198145">
    <property type="component" value="Unassembled WGS sequence"/>
</dbReference>
<dbReference type="AlphaFoldDB" id="A0A246F727"/>
<dbReference type="GO" id="GO:0016757">
    <property type="term" value="F:glycosyltransferase activity"/>
    <property type="evidence" value="ECO:0007669"/>
    <property type="project" value="UniProtKB-KW"/>
</dbReference>
<comment type="similarity">
    <text evidence="1">Belongs to the glycosyltransferase 2 family.</text>
</comment>
<gene>
    <name evidence="6" type="ORF">CEG18_19960</name>
</gene>
<evidence type="ECO:0000256" key="2">
    <source>
        <dbReference type="ARBA" id="ARBA00022519"/>
    </source>
</evidence>
<dbReference type="InterPro" id="IPR029044">
    <property type="entry name" value="Nucleotide-diphossugar_trans"/>
</dbReference>